<reference evidence="2 3" key="1">
    <citation type="submission" date="2020-07" db="EMBL/GenBank/DDBJ databases">
        <title>Tightening bonds in Latin-America through phage discovery.</title>
        <authorList>
            <person name="Payaslian F.P."/>
            <person name="Gradaschi V."/>
            <person name="Rondon Salazar L."/>
            <person name="Dieterle M.E."/>
            <person name="Urdaniz E."/>
            <person name="Di Paola M."/>
            <person name="Pena Carcamo J."/>
            <person name="Zon F."/>
            <person name="Allievi M.C."/>
            <person name="Sosa E."/>
            <person name="Fernandez Do Porto D."/>
            <person name="Loessner M.J."/>
            <person name="Sanchez Rivas C."/>
            <person name="Raya R."/>
            <person name="Reyes A."/>
            <person name="Piuri M."/>
        </authorList>
    </citation>
    <scope>NUCLEOTIDE SEQUENCE [LARGE SCALE GENOMIC DNA]</scope>
</reference>
<dbReference type="KEGG" id="vg:63209338"/>
<evidence type="ECO:0000256" key="1">
    <source>
        <dbReference type="SAM" id="Phobius"/>
    </source>
</evidence>
<name>A0A7G9V495_9CAUD</name>
<protein>
    <submittedName>
        <fullName evidence="2">Uncharacterized protein</fullName>
    </submittedName>
</protein>
<keyword evidence="3" id="KW-1185">Reference proteome</keyword>
<dbReference type="GeneID" id="63209338"/>
<evidence type="ECO:0000313" key="3">
    <source>
        <dbReference type="Proteomes" id="UP000516064"/>
    </source>
</evidence>
<proteinExistence type="predicted"/>
<keyword evidence="1" id="KW-0812">Transmembrane</keyword>
<evidence type="ECO:0000313" key="2">
    <source>
        <dbReference type="EMBL" id="QNO01101.1"/>
    </source>
</evidence>
<keyword evidence="1" id="KW-1133">Transmembrane helix</keyword>
<keyword evidence="1" id="KW-0472">Membrane</keyword>
<accession>A0A7G9V495</accession>
<sequence>MPASAAGGLLMEPFLFTVGVLALAGFAAFFGVIAYFIWSVYKELRGPRNGKRRNHR</sequence>
<dbReference type="EMBL" id="MT758688">
    <property type="protein sequence ID" value="QNO01101.1"/>
    <property type="molecule type" value="Genomic_DNA"/>
</dbReference>
<feature type="transmembrane region" description="Helical" evidence="1">
    <location>
        <begin position="14"/>
        <end position="38"/>
    </location>
</feature>
<dbReference type="RefSeq" id="YP_010012789.1">
    <property type="nucleotide sequence ID" value="NC_053506.1"/>
</dbReference>
<dbReference type="Proteomes" id="UP000516064">
    <property type="component" value="Segment"/>
</dbReference>
<organism evidence="2 3">
    <name type="scientific">Mycobacterium phage CELFI</name>
    <dbReference type="NCBI Taxonomy" id="2769359"/>
    <lineage>
        <taxon>Viruses</taxon>
        <taxon>Duplodnaviria</taxon>
        <taxon>Heunggongvirae</taxon>
        <taxon>Uroviricota</taxon>
        <taxon>Caudoviricetes</taxon>
        <taxon>Vilmaviridae</taxon>
        <taxon>Lclasvirinae</taxon>
        <taxon>Faithunavirus</taxon>
        <taxon>Faithunavirus CELFI</taxon>
    </lineage>
</organism>